<dbReference type="AlphaFoldDB" id="A0A391NNL2"/>
<organism evidence="1 2">
    <name type="scientific">Kipferlia bialata</name>
    <dbReference type="NCBI Taxonomy" id="797122"/>
    <lineage>
        <taxon>Eukaryota</taxon>
        <taxon>Metamonada</taxon>
        <taxon>Carpediemonas-like organisms</taxon>
        <taxon>Kipferlia</taxon>
    </lineage>
</organism>
<keyword evidence="2" id="KW-1185">Reference proteome</keyword>
<evidence type="ECO:0000313" key="2">
    <source>
        <dbReference type="Proteomes" id="UP000265618"/>
    </source>
</evidence>
<accession>A0A391NNL2</accession>
<reference evidence="1 2" key="1">
    <citation type="journal article" date="2018" name="PLoS ONE">
        <title>The draft genome of Kipferlia bialata reveals reductive genome evolution in fornicate parasites.</title>
        <authorList>
            <person name="Tanifuji G."/>
            <person name="Takabayashi S."/>
            <person name="Kume K."/>
            <person name="Takagi M."/>
            <person name="Nakayama T."/>
            <person name="Kamikawa R."/>
            <person name="Inagaki Y."/>
            <person name="Hashimoto T."/>
        </authorList>
    </citation>
    <scope>NUCLEOTIDE SEQUENCE [LARGE SCALE GENOMIC DNA]</scope>
    <source>
        <strain evidence="1">NY0173</strain>
    </source>
</reference>
<sequence length="115" mass="13062">MSGHIGRGWIHATRPSASCCPRHWTESHYGLTPVGVADPPCLDQSGLDTTVTVRGQDQTPRYTAMVFPNQNRIRHRGHESNQQRALHDCRACEFDRMSHEERHGIYTLATSHLKM</sequence>
<evidence type="ECO:0000313" key="1">
    <source>
        <dbReference type="EMBL" id="GCA63207.1"/>
    </source>
</evidence>
<dbReference type="Proteomes" id="UP000265618">
    <property type="component" value="Unassembled WGS sequence"/>
</dbReference>
<protein>
    <submittedName>
        <fullName evidence="1">Uncharacterized protein</fullName>
    </submittedName>
</protein>
<proteinExistence type="predicted"/>
<dbReference type="EMBL" id="BDIP01002665">
    <property type="protein sequence ID" value="GCA63207.1"/>
    <property type="molecule type" value="Genomic_DNA"/>
</dbReference>
<comment type="caution">
    <text evidence="1">The sequence shown here is derived from an EMBL/GenBank/DDBJ whole genome shotgun (WGS) entry which is preliminary data.</text>
</comment>
<name>A0A391NNL2_9EUKA</name>
<gene>
    <name evidence="1" type="ORF">KIPB_008525</name>
</gene>